<accession>Q9ANB9</accession>
<protein>
    <submittedName>
        <fullName evidence="1">ID344</fullName>
    </submittedName>
</protein>
<proteinExistence type="predicted"/>
<name>Q9ANB9_BRAJP</name>
<organism evidence="1">
    <name type="scientific">Bradyrhizobium japonicum</name>
    <dbReference type="NCBI Taxonomy" id="375"/>
    <lineage>
        <taxon>Bacteria</taxon>
        <taxon>Pseudomonadati</taxon>
        <taxon>Pseudomonadota</taxon>
        <taxon>Alphaproteobacteria</taxon>
        <taxon>Hyphomicrobiales</taxon>
        <taxon>Nitrobacteraceae</taxon>
        <taxon>Bradyrhizobium</taxon>
    </lineage>
</organism>
<evidence type="ECO:0000313" key="1">
    <source>
        <dbReference type="EMBL" id="AAG60853.1"/>
    </source>
</evidence>
<dbReference type="AlphaFoldDB" id="Q9ANB9"/>
<dbReference type="EMBL" id="AH010242">
    <property type="protein sequence ID" value="AAG60853.1"/>
    <property type="molecule type" value="Genomic_DNA"/>
</dbReference>
<sequence length="201" mass="21096">MDCSSRQRVRIIGPAGSARDARSSWPFVCVVPTCHPAGNIVAVLLHSRMLLALDRYSSGCGPVRGCTIARGIGRTGVRRGVPKARRRAPVPGSPASAALLAVRGMIVFSAALRLRDPRERCTTVCRGRTARGGASRGDRELPGQTGLGRKPALDVGWVRQIGQKPVPVEHLLGNGGGPASARLDCLGGREGILKEVAAKIA</sequence>
<gene>
    <name evidence="1" type="primary">id344</name>
</gene>
<reference evidence="1" key="1">
    <citation type="journal article" date="2001" name="J. Bacteriol.">
        <title>Potential symbiosis-specific genes uncovered by sequencing a 410-kb DNA region of the Bradyrhizobium japonicum chromosome.</title>
        <authorList>
            <person name="Gottfert M."/>
            <person name="Rothlisberger S."/>
            <person name="Kundig C."/>
            <person name="Beck C."/>
            <person name="Marty R."/>
            <person name="Hennecke H."/>
        </authorList>
    </citation>
    <scope>NUCLEOTIDE SEQUENCE</scope>
    <source>
        <strain evidence="1">110spc4</strain>
    </source>
</reference>